<dbReference type="InterPro" id="IPR023214">
    <property type="entry name" value="HAD_sf"/>
</dbReference>
<dbReference type="InterPro" id="IPR010976">
    <property type="entry name" value="B-phosphoglucomutase_hydrolase"/>
</dbReference>
<dbReference type="SFLD" id="SFLDG01129">
    <property type="entry name" value="C1.5:_HAD__Beta-PGM__Phosphata"/>
    <property type="match status" value="1"/>
</dbReference>
<dbReference type="Proteomes" id="UP000035909">
    <property type="component" value="Unassembled WGS sequence"/>
</dbReference>
<comment type="caution">
    <text evidence="2">The sequence shown here is derived from an EMBL/GenBank/DDBJ whole genome shotgun (WGS) entry which is preliminary data.</text>
</comment>
<dbReference type="NCBIfam" id="TIGR02009">
    <property type="entry name" value="PGMB-YQAB-SF"/>
    <property type="match status" value="1"/>
</dbReference>
<protein>
    <submittedName>
        <fullName evidence="2">Carotenoid dehydrogenase</fullName>
    </submittedName>
</protein>
<dbReference type="InterPro" id="IPR051806">
    <property type="entry name" value="HAD-like_SPP"/>
</dbReference>
<dbReference type="EMBL" id="LDOU01000012">
    <property type="protein sequence ID" value="KLV09410.1"/>
    <property type="molecule type" value="Genomic_DNA"/>
</dbReference>
<dbReference type="SUPFAM" id="SSF56784">
    <property type="entry name" value="HAD-like"/>
    <property type="match status" value="1"/>
</dbReference>
<dbReference type="NCBIfam" id="TIGR01509">
    <property type="entry name" value="HAD-SF-IA-v3"/>
    <property type="match status" value="1"/>
</dbReference>
<proteinExistence type="inferred from homology"/>
<gene>
    <name evidence="2" type="ORF">ABT57_11360</name>
</gene>
<keyword evidence="3" id="KW-1185">Reference proteome</keyword>
<dbReference type="PANTHER" id="PTHR43481:SF4">
    <property type="entry name" value="GLYCEROL-1-PHOSPHATE PHOSPHOHYDROLASE 1-RELATED"/>
    <property type="match status" value="1"/>
</dbReference>
<name>A0A0J1HCN3_9GAMM</name>
<dbReference type="Gene3D" id="1.10.150.240">
    <property type="entry name" value="Putative phosphatase, domain 2"/>
    <property type="match status" value="1"/>
</dbReference>
<dbReference type="SFLD" id="SFLDS00003">
    <property type="entry name" value="Haloacid_Dehalogenase"/>
    <property type="match status" value="1"/>
</dbReference>
<dbReference type="Gene3D" id="3.40.50.1000">
    <property type="entry name" value="HAD superfamily/HAD-like"/>
    <property type="match status" value="1"/>
</dbReference>
<dbReference type="PRINTS" id="PR00413">
    <property type="entry name" value="HADHALOGNASE"/>
</dbReference>
<dbReference type="PATRIC" id="fig|320778.3.peg.2472"/>
<dbReference type="GO" id="GO:0050308">
    <property type="term" value="F:sugar-phosphatase activity"/>
    <property type="evidence" value="ECO:0007669"/>
    <property type="project" value="TreeGrafter"/>
</dbReference>
<accession>A0A0J1HCN3</accession>
<dbReference type="STRING" id="320778.ABT57_11360"/>
<comment type="similarity">
    <text evidence="1">Belongs to the HAD-like hydrolase superfamily. CbbY/CbbZ/Gph/YieH family.</text>
</comment>
<dbReference type="InterPro" id="IPR023198">
    <property type="entry name" value="PGP-like_dom2"/>
</dbReference>
<evidence type="ECO:0000313" key="3">
    <source>
        <dbReference type="Proteomes" id="UP000035909"/>
    </source>
</evidence>
<evidence type="ECO:0000256" key="1">
    <source>
        <dbReference type="ARBA" id="ARBA00006171"/>
    </source>
</evidence>
<sequence length="207" mass="23082">MDLSRYKGIIFDMDGTLIDSMPAHLEAWEKTCAIHEIPFDREWFYSLGGMPTLRTAQEINRRFRQHFDVERLAKTKSTFFAELDEQGDLIPATHRVLLDHKDSKKIAVGTGCAMMNAEPLLRQTGILPLLDALVTSDDVVNYKPDPDTFLEAAKRIGLEPHECVVFEDTALGQSAALSAGMDCYLVVDGKITTLTRAKPRAELVGSL</sequence>
<reference evidence="2 3" key="1">
    <citation type="submission" date="2015-05" db="EMBL/GenBank/DDBJ databases">
        <title>Photobacterium galathea sp. nov.</title>
        <authorList>
            <person name="Machado H."/>
            <person name="Gram L."/>
        </authorList>
    </citation>
    <scope>NUCLEOTIDE SEQUENCE [LARGE SCALE GENOMIC DNA]</scope>
    <source>
        <strain evidence="2 3">DSM 22954</strain>
    </source>
</reference>
<dbReference type="OrthoDB" id="9782449at2"/>
<organism evidence="2 3">
    <name type="scientific">Photobacterium ganghwense</name>
    <dbReference type="NCBI Taxonomy" id="320778"/>
    <lineage>
        <taxon>Bacteria</taxon>
        <taxon>Pseudomonadati</taxon>
        <taxon>Pseudomonadota</taxon>
        <taxon>Gammaproteobacteria</taxon>
        <taxon>Vibrionales</taxon>
        <taxon>Vibrionaceae</taxon>
        <taxon>Photobacterium</taxon>
    </lineage>
</organism>
<evidence type="ECO:0000313" key="2">
    <source>
        <dbReference type="EMBL" id="KLV09410.1"/>
    </source>
</evidence>
<dbReference type="PANTHER" id="PTHR43481">
    <property type="entry name" value="FRUCTOSE-1-PHOSPHATE PHOSPHATASE"/>
    <property type="match status" value="1"/>
</dbReference>
<dbReference type="InterPro" id="IPR036412">
    <property type="entry name" value="HAD-like_sf"/>
</dbReference>
<dbReference type="AlphaFoldDB" id="A0A0J1HCN3"/>
<dbReference type="RefSeq" id="WP_047885359.1">
    <property type="nucleotide sequence ID" value="NZ_CP071325.1"/>
</dbReference>
<dbReference type="Pfam" id="PF00702">
    <property type="entry name" value="Hydrolase"/>
    <property type="match status" value="1"/>
</dbReference>
<dbReference type="InterPro" id="IPR006439">
    <property type="entry name" value="HAD-SF_hydro_IA"/>
</dbReference>